<dbReference type="InterPro" id="IPR015270">
    <property type="entry name" value="RDM1_plant"/>
</dbReference>
<dbReference type="Gene3D" id="1.20.120.690">
    <property type="entry name" value="RDM1 protein domain"/>
    <property type="match status" value="1"/>
</dbReference>
<evidence type="ECO:0000313" key="2">
    <source>
        <dbReference type="Proteomes" id="UP000323000"/>
    </source>
</evidence>
<evidence type="ECO:0000313" key="1">
    <source>
        <dbReference type="EMBL" id="TXG69375.1"/>
    </source>
</evidence>
<sequence>MMEKIPIPLVHEVPIPFATWQELKKSMSQKYGQPLHYATHRILEDWDKSRVGTEDENRPMDTIIPPNKAEAIIWSIEEIHRRCHSHLRFARLWLSHPTYHAFVDVIIKCDNVDFDHA</sequence>
<dbReference type="AlphaFoldDB" id="A0A5C7IJR6"/>
<dbReference type="Proteomes" id="UP000323000">
    <property type="component" value="Chromosome 2"/>
</dbReference>
<dbReference type="GO" id="GO:0000419">
    <property type="term" value="C:RNA polymerase V complex"/>
    <property type="evidence" value="ECO:0007669"/>
    <property type="project" value="TreeGrafter"/>
</dbReference>
<dbReference type="SUPFAM" id="SSF109920">
    <property type="entry name" value="Hypothetical protein At3g22680"/>
    <property type="match status" value="1"/>
</dbReference>
<protein>
    <submittedName>
        <fullName evidence="1">Uncharacterized protein</fullName>
    </submittedName>
</protein>
<dbReference type="OrthoDB" id="1906229at2759"/>
<reference evidence="2" key="1">
    <citation type="journal article" date="2019" name="Gigascience">
        <title>De novo genome assembly of the endangered Acer yangbiense, a plant species with extremely small populations endemic to Yunnan Province, China.</title>
        <authorList>
            <person name="Yang J."/>
            <person name="Wariss H.M."/>
            <person name="Tao L."/>
            <person name="Zhang R."/>
            <person name="Yun Q."/>
            <person name="Hollingsworth P."/>
            <person name="Dao Z."/>
            <person name="Luo G."/>
            <person name="Guo H."/>
            <person name="Ma Y."/>
            <person name="Sun W."/>
        </authorList>
    </citation>
    <scope>NUCLEOTIDE SEQUENCE [LARGE SCALE GENOMIC DNA]</scope>
    <source>
        <strain evidence="2">cv. Malutang</strain>
    </source>
</reference>
<proteinExistence type="predicted"/>
<dbReference type="EMBL" id="VAHF01000002">
    <property type="protein sequence ID" value="TXG69375.1"/>
    <property type="molecule type" value="Genomic_DNA"/>
</dbReference>
<keyword evidence="2" id="KW-1185">Reference proteome</keyword>
<dbReference type="Pfam" id="PF09187">
    <property type="entry name" value="RdDM_RDM1"/>
    <property type="match status" value="1"/>
</dbReference>
<dbReference type="PANTHER" id="PTHR36366:SF3">
    <property type="entry name" value="PROTEIN RDM1"/>
    <property type="match status" value="1"/>
</dbReference>
<comment type="caution">
    <text evidence="1">The sequence shown here is derived from an EMBL/GenBank/DDBJ whole genome shotgun (WGS) entry which is preliminary data.</text>
</comment>
<dbReference type="InterPro" id="IPR036319">
    <property type="entry name" value="RDM1_sf"/>
</dbReference>
<gene>
    <name evidence="1" type="ORF">EZV62_004310</name>
</gene>
<name>A0A5C7IJR6_9ROSI</name>
<organism evidence="1 2">
    <name type="scientific">Acer yangbiense</name>
    <dbReference type="NCBI Taxonomy" id="1000413"/>
    <lineage>
        <taxon>Eukaryota</taxon>
        <taxon>Viridiplantae</taxon>
        <taxon>Streptophyta</taxon>
        <taxon>Embryophyta</taxon>
        <taxon>Tracheophyta</taxon>
        <taxon>Spermatophyta</taxon>
        <taxon>Magnoliopsida</taxon>
        <taxon>eudicotyledons</taxon>
        <taxon>Gunneridae</taxon>
        <taxon>Pentapetalae</taxon>
        <taxon>rosids</taxon>
        <taxon>malvids</taxon>
        <taxon>Sapindales</taxon>
        <taxon>Sapindaceae</taxon>
        <taxon>Hippocastanoideae</taxon>
        <taxon>Acereae</taxon>
        <taxon>Acer</taxon>
    </lineage>
</organism>
<dbReference type="PANTHER" id="PTHR36366">
    <property type="entry name" value="PROTEIN RDM1"/>
    <property type="match status" value="1"/>
</dbReference>
<accession>A0A5C7IJR6</accession>
<dbReference type="GO" id="GO:0080188">
    <property type="term" value="P:gene silencing by siRNA-directed DNA methylation"/>
    <property type="evidence" value="ECO:0007669"/>
    <property type="project" value="InterPro"/>
</dbReference>